<dbReference type="OrthoDB" id="9801454at2"/>
<evidence type="ECO:0000259" key="1">
    <source>
        <dbReference type="Pfam" id="PF02464"/>
    </source>
</evidence>
<dbReference type="NCBIfam" id="TIGR00199">
    <property type="entry name" value="PncC_domain"/>
    <property type="match status" value="1"/>
</dbReference>
<feature type="domain" description="CinA C-terminal" evidence="1">
    <location>
        <begin position="12"/>
        <end position="135"/>
    </location>
</feature>
<reference evidence="3" key="1">
    <citation type="submission" date="2016-10" db="EMBL/GenBank/DDBJ databases">
        <authorList>
            <person name="Varghese N."/>
            <person name="Submissions S."/>
        </authorList>
    </citation>
    <scope>NUCLEOTIDE SEQUENCE [LARGE SCALE GENOMIC DNA]</scope>
    <source>
        <strain evidence="3">P18</strain>
    </source>
</reference>
<dbReference type="RefSeq" id="WP_074884977.1">
    <property type="nucleotide sequence ID" value="NZ_FOXO01000005.1"/>
</dbReference>
<organism evidence="2 3">
    <name type="scientific">Butyrivibrio proteoclasticus</name>
    <dbReference type="NCBI Taxonomy" id="43305"/>
    <lineage>
        <taxon>Bacteria</taxon>
        <taxon>Bacillati</taxon>
        <taxon>Bacillota</taxon>
        <taxon>Clostridia</taxon>
        <taxon>Lachnospirales</taxon>
        <taxon>Lachnospiraceae</taxon>
        <taxon>Butyrivibrio</taxon>
    </lineage>
</organism>
<dbReference type="Pfam" id="PF02464">
    <property type="entry name" value="CinA"/>
    <property type="match status" value="1"/>
</dbReference>
<dbReference type="Gene3D" id="3.90.950.20">
    <property type="entry name" value="CinA-like"/>
    <property type="match status" value="1"/>
</dbReference>
<evidence type="ECO:0000313" key="2">
    <source>
        <dbReference type="EMBL" id="SFP64221.1"/>
    </source>
</evidence>
<dbReference type="SUPFAM" id="SSF142433">
    <property type="entry name" value="CinA-like"/>
    <property type="match status" value="1"/>
</dbReference>
<accession>A0A1I5S114</accession>
<sequence>MMNDKVIREKYNTITDLLICKGLTITTMESCTGGLIASLLTDIEGSSAVIKGAFVTYSNEAKIMEGVPQDIIEEYGVYSKETADAMAIACKKSFGADIGIGVTGTMGNKDPLNEDSALGQIYYTIAYKNDCYSKDTIIMPQKSRYDYKLEVADIIADDLRSIIEERF</sequence>
<dbReference type="EMBL" id="FOXO01000005">
    <property type="protein sequence ID" value="SFP64221.1"/>
    <property type="molecule type" value="Genomic_DNA"/>
</dbReference>
<keyword evidence="3" id="KW-1185">Reference proteome</keyword>
<dbReference type="Proteomes" id="UP000182624">
    <property type="component" value="Unassembled WGS sequence"/>
</dbReference>
<dbReference type="AlphaFoldDB" id="A0A1I5S114"/>
<protein>
    <submittedName>
        <fullName evidence="2">Nicotinamide-nucleotide amidase</fullName>
    </submittedName>
</protein>
<evidence type="ECO:0000313" key="3">
    <source>
        <dbReference type="Proteomes" id="UP000182624"/>
    </source>
</evidence>
<proteinExistence type="predicted"/>
<dbReference type="InterPro" id="IPR008136">
    <property type="entry name" value="CinA_C"/>
</dbReference>
<dbReference type="InterPro" id="IPR036653">
    <property type="entry name" value="CinA-like_C"/>
</dbReference>
<name>A0A1I5S114_9FIRM</name>
<gene>
    <name evidence="2" type="ORF">SAMN04487928_10560</name>
</gene>